<sequence>MGMNCCKTPDAQGFVPMPDGALIRWRRFGREGPAVALLHGNGEDYRCFARMVGPLSRRFSVVAVDSRGHGESTRGQGVTLGRMSDDLARVLAALGVERAHLVGFSDGANVALHFALDHPEQLGRLVLMGGNLCPAGVKFLSQLPCEVGAWLCRRLAPVSAQARRNGEILELMTKEPSFTPEQLGAIRAPTLVLAGDRDMIRPEHTALIAASIPGAHLFTLPNCSHFLLRDQPELTNRLVQRFLEA</sequence>
<dbReference type="Gene3D" id="3.40.50.1820">
    <property type="entry name" value="alpha/beta hydrolase"/>
    <property type="match status" value="1"/>
</dbReference>
<proteinExistence type="predicted"/>
<dbReference type="GO" id="GO:0016020">
    <property type="term" value="C:membrane"/>
    <property type="evidence" value="ECO:0007669"/>
    <property type="project" value="TreeGrafter"/>
</dbReference>
<dbReference type="InterPro" id="IPR050266">
    <property type="entry name" value="AB_hydrolase_sf"/>
</dbReference>
<accession>A0A9D1WRN0</accession>
<gene>
    <name evidence="3" type="ORF">H9736_06745</name>
</gene>
<dbReference type="PANTHER" id="PTHR43798">
    <property type="entry name" value="MONOACYLGLYCEROL LIPASE"/>
    <property type="match status" value="1"/>
</dbReference>
<comment type="caution">
    <text evidence="3">The sequence shown here is derived from an EMBL/GenBank/DDBJ whole genome shotgun (WGS) entry which is preliminary data.</text>
</comment>
<evidence type="ECO:0000256" key="1">
    <source>
        <dbReference type="ARBA" id="ARBA00022801"/>
    </source>
</evidence>
<dbReference type="GO" id="GO:0016787">
    <property type="term" value="F:hydrolase activity"/>
    <property type="evidence" value="ECO:0007669"/>
    <property type="project" value="UniProtKB-KW"/>
</dbReference>
<feature type="domain" description="AB hydrolase-1" evidence="2">
    <location>
        <begin position="33"/>
        <end position="130"/>
    </location>
</feature>
<dbReference type="EMBL" id="DXES01000148">
    <property type="protein sequence ID" value="HIX65933.1"/>
    <property type="molecule type" value="Genomic_DNA"/>
</dbReference>
<evidence type="ECO:0000259" key="2">
    <source>
        <dbReference type="Pfam" id="PF00561"/>
    </source>
</evidence>
<keyword evidence="1 3" id="KW-0378">Hydrolase</keyword>
<dbReference type="InterPro" id="IPR000073">
    <property type="entry name" value="AB_hydrolase_1"/>
</dbReference>
<protein>
    <submittedName>
        <fullName evidence="3">Alpha/beta hydrolase</fullName>
    </submittedName>
</protein>
<dbReference type="Pfam" id="PF00561">
    <property type="entry name" value="Abhydrolase_1"/>
    <property type="match status" value="1"/>
</dbReference>
<dbReference type="SUPFAM" id="SSF53474">
    <property type="entry name" value="alpha/beta-Hydrolases"/>
    <property type="match status" value="1"/>
</dbReference>
<name>A0A9D1WRN0_9FIRM</name>
<evidence type="ECO:0000313" key="4">
    <source>
        <dbReference type="Proteomes" id="UP000886800"/>
    </source>
</evidence>
<evidence type="ECO:0000313" key="3">
    <source>
        <dbReference type="EMBL" id="HIX65933.1"/>
    </source>
</evidence>
<reference evidence="3" key="2">
    <citation type="submission" date="2021-04" db="EMBL/GenBank/DDBJ databases">
        <authorList>
            <person name="Gilroy R."/>
        </authorList>
    </citation>
    <scope>NUCLEOTIDE SEQUENCE</scope>
    <source>
        <strain evidence="3">CHK188-5543</strain>
    </source>
</reference>
<dbReference type="AlphaFoldDB" id="A0A9D1WRN0"/>
<dbReference type="PANTHER" id="PTHR43798:SF31">
    <property type="entry name" value="AB HYDROLASE SUPERFAMILY PROTEIN YCLE"/>
    <property type="match status" value="1"/>
</dbReference>
<dbReference type="Proteomes" id="UP000886800">
    <property type="component" value="Unassembled WGS sequence"/>
</dbReference>
<dbReference type="InterPro" id="IPR029058">
    <property type="entry name" value="AB_hydrolase_fold"/>
</dbReference>
<reference evidence="3" key="1">
    <citation type="journal article" date="2021" name="PeerJ">
        <title>Extensive microbial diversity within the chicken gut microbiome revealed by metagenomics and culture.</title>
        <authorList>
            <person name="Gilroy R."/>
            <person name="Ravi A."/>
            <person name="Getino M."/>
            <person name="Pursley I."/>
            <person name="Horton D.L."/>
            <person name="Alikhan N.F."/>
            <person name="Baker D."/>
            <person name="Gharbi K."/>
            <person name="Hall N."/>
            <person name="Watson M."/>
            <person name="Adriaenssens E.M."/>
            <person name="Foster-Nyarko E."/>
            <person name="Jarju S."/>
            <person name="Secka A."/>
            <person name="Antonio M."/>
            <person name="Oren A."/>
            <person name="Chaudhuri R.R."/>
            <person name="La Ragione R."/>
            <person name="Hildebrand F."/>
            <person name="Pallen M.J."/>
        </authorList>
    </citation>
    <scope>NUCLEOTIDE SEQUENCE</scope>
    <source>
        <strain evidence="3">CHK188-5543</strain>
    </source>
</reference>
<organism evidence="3 4">
    <name type="scientific">Candidatus Anaerotruncus excrementipullorum</name>
    <dbReference type="NCBI Taxonomy" id="2838465"/>
    <lineage>
        <taxon>Bacteria</taxon>
        <taxon>Bacillati</taxon>
        <taxon>Bacillota</taxon>
        <taxon>Clostridia</taxon>
        <taxon>Eubacteriales</taxon>
        <taxon>Oscillospiraceae</taxon>
        <taxon>Anaerotruncus</taxon>
    </lineage>
</organism>
<dbReference type="PRINTS" id="PR00111">
    <property type="entry name" value="ABHYDROLASE"/>
</dbReference>